<evidence type="ECO:0000313" key="2">
    <source>
        <dbReference type="Proteomes" id="UP001253637"/>
    </source>
</evidence>
<evidence type="ECO:0000313" key="1">
    <source>
        <dbReference type="EMBL" id="BCU03454.1"/>
    </source>
</evidence>
<name>A0A811BN52_9VIRU</name>
<dbReference type="EMBL" id="LC625835">
    <property type="protein sequence ID" value="BCU03454.1"/>
    <property type="molecule type" value="Genomic_DNA"/>
</dbReference>
<protein>
    <submittedName>
        <fullName evidence="1">Uncharacterized protein</fullName>
    </submittedName>
</protein>
<dbReference type="Proteomes" id="UP001253637">
    <property type="component" value="Segment"/>
</dbReference>
<reference evidence="1" key="1">
    <citation type="submission" date="2021-04" db="EMBL/GenBank/DDBJ databases">
        <title>Draft Genome Sequence of Pandoravirus japonicus, Isolated from the Sabaishi River of Niigata, Japan.</title>
        <authorList>
            <person name="Hosokawa N."/>
            <person name="Takahashi H."/>
            <person name="Aoki K."/>
            <person name="Takemura M."/>
        </authorList>
    </citation>
    <scope>NUCLEOTIDE SEQUENCE</scope>
</reference>
<sequence>MSDERRNSEAEKFGTESTTIGPDGRLWYTAINRRTAWERFLVQHPPRQEHLARDLGVKFFCATNRDRPKEGGGPLDLSINGRCRPSASGPSMVRRAYYEAQRYCEYAPEPERCVADLVTAIYDDDDESQPVPYMAVDEVSGIVARCGVSHLPLACVAATHVALERATGAMGGPIAVLTQWDCLVDVKRDWFVGMAQRAGATAQSIECLRDALPLYERRAQTKHH</sequence>
<proteinExistence type="predicted"/>
<organism evidence="1 2">
    <name type="scientific">Pandoravirus japonicus</name>
    <dbReference type="NCBI Taxonomy" id="2823154"/>
    <lineage>
        <taxon>Viruses</taxon>
        <taxon>Pandoravirus</taxon>
    </lineage>
</organism>
<accession>A0A811BN52</accession>